<dbReference type="SUPFAM" id="SSF53271">
    <property type="entry name" value="PRTase-like"/>
    <property type="match status" value="1"/>
</dbReference>
<dbReference type="CDD" id="cd06223">
    <property type="entry name" value="PRTases_typeI"/>
    <property type="match status" value="1"/>
</dbReference>
<dbReference type="RefSeq" id="XP_056688765.1">
    <property type="nucleotide sequence ID" value="XM_056832787.1"/>
</dbReference>
<name>A0ABM3QZG5_SPIOL</name>
<dbReference type="InterPro" id="IPR012337">
    <property type="entry name" value="RNaseH-like_sf"/>
</dbReference>
<evidence type="ECO:0000313" key="3">
    <source>
        <dbReference type="Proteomes" id="UP000813463"/>
    </source>
</evidence>
<dbReference type="PROSITE" id="PS50878">
    <property type="entry name" value="RT_POL"/>
    <property type="match status" value="1"/>
</dbReference>
<evidence type="ECO:0000259" key="2">
    <source>
        <dbReference type="PROSITE" id="PS50879"/>
    </source>
</evidence>
<dbReference type="InterPro" id="IPR005135">
    <property type="entry name" value="Endo/exonuclease/phosphatase"/>
</dbReference>
<keyword evidence="3" id="KW-1185">Reference proteome</keyword>
<dbReference type="InterPro" id="IPR029057">
    <property type="entry name" value="PRTase-like"/>
</dbReference>
<dbReference type="SUPFAM" id="SSF53098">
    <property type="entry name" value="Ribonuclease H-like"/>
    <property type="match status" value="1"/>
</dbReference>
<proteinExistence type="predicted"/>
<dbReference type="Pfam" id="PF13456">
    <property type="entry name" value="RVT_3"/>
    <property type="match status" value="1"/>
</dbReference>
<protein>
    <recommendedName>
        <fullName evidence="5">Reverse transcriptase domain-containing protein</fullName>
    </recommendedName>
</protein>
<dbReference type="InterPro" id="IPR044730">
    <property type="entry name" value="RNase_H-like_dom_plant"/>
</dbReference>
<dbReference type="CDD" id="cd01650">
    <property type="entry name" value="RT_nLTR_like"/>
    <property type="match status" value="1"/>
</dbReference>
<reference evidence="4" key="2">
    <citation type="submission" date="2025-08" db="UniProtKB">
        <authorList>
            <consortium name="RefSeq"/>
        </authorList>
    </citation>
    <scope>IDENTIFICATION</scope>
    <source>
        <tissue evidence="4">Leaf</tissue>
    </source>
</reference>
<dbReference type="GeneID" id="110796949"/>
<gene>
    <name evidence="4" type="primary">LOC110796949</name>
</gene>
<reference evidence="3" key="1">
    <citation type="journal article" date="2021" name="Nat. Commun.">
        <title>Genomic analyses provide insights into spinach domestication and the genetic basis of agronomic traits.</title>
        <authorList>
            <person name="Cai X."/>
            <person name="Sun X."/>
            <person name="Xu C."/>
            <person name="Sun H."/>
            <person name="Wang X."/>
            <person name="Ge C."/>
            <person name="Zhang Z."/>
            <person name="Wang Q."/>
            <person name="Fei Z."/>
            <person name="Jiao C."/>
            <person name="Wang Q."/>
        </authorList>
    </citation>
    <scope>NUCLEOTIDE SEQUENCE [LARGE SCALE GENOMIC DNA]</scope>
    <source>
        <strain evidence="3">cv. Varoflay</strain>
    </source>
</reference>
<accession>A0ABM3QZG5</accession>
<feature type="domain" description="RNase H type-1" evidence="2">
    <location>
        <begin position="1173"/>
        <end position="1304"/>
    </location>
</feature>
<dbReference type="Pfam" id="PF03372">
    <property type="entry name" value="Exo_endo_phos"/>
    <property type="match status" value="1"/>
</dbReference>
<dbReference type="Gene3D" id="3.30.420.10">
    <property type="entry name" value="Ribonuclease H-like superfamily/Ribonuclease H"/>
    <property type="match status" value="1"/>
</dbReference>
<dbReference type="InterPro" id="IPR000477">
    <property type="entry name" value="RT_dom"/>
</dbReference>
<dbReference type="InterPro" id="IPR000836">
    <property type="entry name" value="PRTase_dom"/>
</dbReference>
<dbReference type="Proteomes" id="UP000813463">
    <property type="component" value="Chromosome 6"/>
</dbReference>
<feature type="domain" description="Reverse transcriptase" evidence="1">
    <location>
        <begin position="476"/>
        <end position="757"/>
    </location>
</feature>
<sequence>MSLPPLNPIVLHIPPEKVICANYPMTNPYIGVADPLTHKLVMEIHSWQAPNQEKTEMMVTLKLPYEIHQAMRALSAAYRCTFPNTDNHMNNTHNIHNNLPPITCMVWNVQGAGSREFLAALREVVRTHKPMVMALVETHIGGDHASKIATMLNYNGHTRMDAQGFSGGIWVYWKPELVTIDPIDQHNQYFTMEITRDGEVPWYFTAIYASPDPVKRHELWKKLEEFAHNNNKPWMLAGDFNETQADWERSSSCSETRRRTAKFNNWIERNQLLEDFSENLQQWNNDTFYNIFRQKKTLIARIGGIQKSLAKGRNSTLLKLEGTLRRELDMVLSQEELLWYQKARVEWITNGDRNTTFFHLSTIIRRWKNKTTAIKNGDGQWIFDKDQVKELVVNYFATLFTEDGSNVNYDIPSGVSPQLSSDDWAKLNRRYNKSDIECVIKNMGSLKAPGPDGYQALFYQKNWDIVAPNVYAMVLSTLEGKGLPPSINETFLVLIPKTDNPKLPSQFRQIGLCNVTYKIITKAIVNRIKMVLPHNTSNTQTSFVPGRQITDNIVIVQEILHTMKRKQGAKGYMAIKIDFEKAYDRLRWSFIWDTLNEMNFPLLMNEVIMECISSPSMRILWNGEQTASFTPTRDIRQGNPLSPYIFVLCVESLNQVIEEAIIGKRWKPIQVSRGGPTLSNLFFADDIMLFAEASLDQALVISDCLRRFCEASGQKVSHNKSSVYFSNNVPMDTRSSICNTLNMSMTEDMGSYLGMPTLTSRVTCETFKHLCEKVDRRLSGWKTKYLSLAGRITLAKSTITSLATYSMQTAKIPRTICDNIDRKTRQFIWGGDEEKRKIHLLSWETLQLPRNQGGLGVRSARQANSAFLTKLGWRVLTEPNALWSRVLRHKYCKGRCDIDMFIPTSNMSNVWRGITENAHWVRKGASTAIGNGRSTLFWDHLWATDVPLRSLATQPIPSDIDGAIVNEMWETGGEWSWDRFANLLPENVLKTIAAHKVVEDPSVGDLHYWRGTKNGTFSIKHALRITRSENEDAIDPKWELAWKTRVHQRTKTFLWLALHNRLLCNANRVCGGTANYPSFLTGDLTSWLTRNLKAADLIHSEKWPTVFAVTIWWMWRWRNCIAFGRDNEVPIDAATFLQAKIEETWRSFNSQKEGGNSAPRTRQEIQIKWLAPPPDWFALNTDGASKGVPGPAGGGGVLRDDKGNFQRAFAANFGICTAYRAEMMAVALGLDMAREMGIQKLVIQMDNEACVKVIKSNEFPGGECHHIINLCRSLIEMPGWEVVIIHRLREGNKVADRLANLGVVQEEKGWVSGLLARDRQISPDFDRWFGCDSWAFFIWFDSPVECDVVIAVPDSGVVAALGDAEKAGVPFQKGLIRSHYVGRTFIEPSQRIRDFGVKLKLAPVKAVLEGKRVVILSTMA</sequence>
<dbReference type="PANTHER" id="PTHR35218">
    <property type="entry name" value="RNASE H DOMAIN-CONTAINING PROTEIN"/>
    <property type="match status" value="1"/>
</dbReference>
<evidence type="ECO:0008006" key="5">
    <source>
        <dbReference type="Google" id="ProtNLM"/>
    </source>
</evidence>
<dbReference type="Gene3D" id="3.60.10.10">
    <property type="entry name" value="Endonuclease/exonuclease/phosphatase"/>
    <property type="match status" value="1"/>
</dbReference>
<dbReference type="Pfam" id="PF00078">
    <property type="entry name" value="RVT_1"/>
    <property type="match status" value="1"/>
</dbReference>
<organism evidence="3 4">
    <name type="scientific">Spinacia oleracea</name>
    <name type="common">Spinach</name>
    <dbReference type="NCBI Taxonomy" id="3562"/>
    <lineage>
        <taxon>Eukaryota</taxon>
        <taxon>Viridiplantae</taxon>
        <taxon>Streptophyta</taxon>
        <taxon>Embryophyta</taxon>
        <taxon>Tracheophyta</taxon>
        <taxon>Spermatophyta</taxon>
        <taxon>Magnoliopsida</taxon>
        <taxon>eudicotyledons</taxon>
        <taxon>Gunneridae</taxon>
        <taxon>Pentapetalae</taxon>
        <taxon>Caryophyllales</taxon>
        <taxon>Chenopodiaceae</taxon>
        <taxon>Chenopodioideae</taxon>
        <taxon>Anserineae</taxon>
        <taxon>Spinacia</taxon>
    </lineage>
</organism>
<dbReference type="SUPFAM" id="SSF56219">
    <property type="entry name" value="DNase I-like"/>
    <property type="match status" value="1"/>
</dbReference>
<dbReference type="InterPro" id="IPR036691">
    <property type="entry name" value="Endo/exonu/phosph_ase_sf"/>
</dbReference>
<evidence type="ECO:0000313" key="4">
    <source>
        <dbReference type="RefSeq" id="XP_056688765.1"/>
    </source>
</evidence>
<dbReference type="PANTHER" id="PTHR35218:SF9">
    <property type="entry name" value="ENDONUCLEASE_EXONUCLEASE_PHOSPHATASE DOMAIN-CONTAINING PROTEIN"/>
    <property type="match status" value="1"/>
</dbReference>
<dbReference type="PROSITE" id="PS50879">
    <property type="entry name" value="RNASE_H_1"/>
    <property type="match status" value="1"/>
</dbReference>
<dbReference type="InterPro" id="IPR002156">
    <property type="entry name" value="RNaseH_domain"/>
</dbReference>
<dbReference type="Gene3D" id="3.40.50.2020">
    <property type="match status" value="1"/>
</dbReference>
<dbReference type="CDD" id="cd06222">
    <property type="entry name" value="RNase_H_like"/>
    <property type="match status" value="1"/>
</dbReference>
<evidence type="ECO:0000259" key="1">
    <source>
        <dbReference type="PROSITE" id="PS50878"/>
    </source>
</evidence>
<dbReference type="InterPro" id="IPR036397">
    <property type="entry name" value="RNaseH_sf"/>
</dbReference>